<evidence type="ECO:0000256" key="1">
    <source>
        <dbReference type="SAM" id="Coils"/>
    </source>
</evidence>
<dbReference type="Proteomes" id="UP000759131">
    <property type="component" value="Unassembled WGS sequence"/>
</dbReference>
<dbReference type="EMBL" id="CAJPIZ010000717">
    <property type="protein sequence ID" value="CAG2102115.1"/>
    <property type="molecule type" value="Genomic_DNA"/>
</dbReference>
<dbReference type="SUPFAM" id="SSF50985">
    <property type="entry name" value="RCC1/BLIP-II"/>
    <property type="match status" value="1"/>
</dbReference>
<dbReference type="Gene3D" id="2.130.10.30">
    <property type="entry name" value="Regulator of chromosome condensation 1/beta-lactamase-inhibitor protein II"/>
    <property type="match status" value="1"/>
</dbReference>
<name>A0A7R9KEL6_9ACAR</name>
<dbReference type="Pfam" id="PF00415">
    <property type="entry name" value="RCC1"/>
    <property type="match status" value="1"/>
</dbReference>
<dbReference type="InterPro" id="IPR009091">
    <property type="entry name" value="RCC1/BLIP-II"/>
</dbReference>
<dbReference type="SUPFAM" id="SSF52540">
    <property type="entry name" value="P-loop containing nucleoside triphosphate hydrolases"/>
    <property type="match status" value="1"/>
</dbReference>
<accession>A0A7R9KEL6</accession>
<dbReference type="PANTHER" id="PTHR32046">
    <property type="entry name" value="G DOMAIN-CONTAINING PROTEIN"/>
    <property type="match status" value="1"/>
</dbReference>
<evidence type="ECO:0000313" key="4">
    <source>
        <dbReference type="EMBL" id="CAD7621685.1"/>
    </source>
</evidence>
<dbReference type="InterPro" id="IPR000408">
    <property type="entry name" value="Reg_chr_condens"/>
</dbReference>
<evidence type="ECO:0000259" key="3">
    <source>
        <dbReference type="Pfam" id="PF26633"/>
    </source>
</evidence>
<keyword evidence="5" id="KW-1185">Reference proteome</keyword>
<dbReference type="PANTHER" id="PTHR32046:SF11">
    <property type="entry name" value="IMMUNE-ASSOCIATED NUCLEOTIDE-BINDING PROTEIN 10-LIKE"/>
    <property type="match status" value="1"/>
</dbReference>
<organism evidence="4">
    <name type="scientific">Medioppia subpectinata</name>
    <dbReference type="NCBI Taxonomy" id="1979941"/>
    <lineage>
        <taxon>Eukaryota</taxon>
        <taxon>Metazoa</taxon>
        <taxon>Ecdysozoa</taxon>
        <taxon>Arthropoda</taxon>
        <taxon>Chelicerata</taxon>
        <taxon>Arachnida</taxon>
        <taxon>Acari</taxon>
        <taxon>Acariformes</taxon>
        <taxon>Sarcoptiformes</taxon>
        <taxon>Oribatida</taxon>
        <taxon>Brachypylina</taxon>
        <taxon>Oppioidea</taxon>
        <taxon>Oppiidae</taxon>
        <taxon>Medioppia</taxon>
    </lineage>
</organism>
<sequence length="620" mass="70441">MAISIYCSYGSSFAITSDGHVFSWGDNRGHELGHNITDYKIFKPQLISNLNDPIKIHRPWIRTNAMYSGHYELEAQGNSEHIPKQKKEITIVLLGQLGVGKSTFINAFVNYMSFESMDAADGQPICLIPANFTICYPQTRRPVNITFGEPDINENSDDPAQSATQYPKCYKFQNDNFVLNIIDTPGIADTDGVERDNENMQNILDFISNYREINAFCVLLKPNNARVDSFRYLVASVPPNNIQSVEECQRFFDYIKQLPAHKVMDTLSVNETKQIIQLLTKPLADITKNIADNINQCQRHSVEINEFSGTIEELRNKLYIPSVEIITKPLDRPMTVCGDGRCCKRQTINDITEINYNTQCHTPCYLDFNDGNIVGNKGFLRCKAFNRYSGTDRDHVKSKQLISRSLSDTIRSKITESTNCKECGHNYQTHLYLTYEIESKITKVTDIGIVSAQSAAEGKVLQIQSLDQRIADLNAENETIVKSMSKFTCFLKNNALTTVNDAFGDYVRHLIANENHGSFCADSQTQTSRLEQLLDDYKYEKQLISNYMQNSNGSNNITAQIINDCVEKLCKLKYKGPDIRNMLEIQRRLKSQHHLSHNEIEYRPPTNSGVQKFLNATKPS</sequence>
<dbReference type="Gene3D" id="3.40.50.300">
    <property type="entry name" value="P-loop containing nucleotide triphosphate hydrolases"/>
    <property type="match status" value="1"/>
</dbReference>
<dbReference type="EMBL" id="OC855292">
    <property type="protein sequence ID" value="CAD7621685.1"/>
    <property type="molecule type" value="Genomic_DNA"/>
</dbReference>
<evidence type="ECO:0000256" key="2">
    <source>
        <dbReference type="SAM" id="MobiDB-lite"/>
    </source>
</evidence>
<feature type="domain" description="DUF8206" evidence="3">
    <location>
        <begin position="330"/>
        <end position="387"/>
    </location>
</feature>
<reference evidence="4" key="1">
    <citation type="submission" date="2020-11" db="EMBL/GenBank/DDBJ databases">
        <authorList>
            <person name="Tran Van P."/>
        </authorList>
    </citation>
    <scope>NUCLEOTIDE SEQUENCE</scope>
</reference>
<proteinExistence type="predicted"/>
<dbReference type="InterPro" id="IPR027417">
    <property type="entry name" value="P-loop_NTPase"/>
</dbReference>
<keyword evidence="1" id="KW-0175">Coiled coil</keyword>
<dbReference type="Pfam" id="PF26633">
    <property type="entry name" value="DUF8206"/>
    <property type="match status" value="1"/>
</dbReference>
<protein>
    <recommendedName>
        <fullName evidence="3">DUF8206 domain-containing protein</fullName>
    </recommendedName>
</protein>
<feature type="coiled-coil region" evidence="1">
    <location>
        <begin position="456"/>
        <end position="483"/>
    </location>
</feature>
<gene>
    <name evidence="4" type="ORF">OSB1V03_LOCUS2156</name>
</gene>
<dbReference type="InterPro" id="IPR058519">
    <property type="entry name" value="DUF8206"/>
</dbReference>
<evidence type="ECO:0000313" key="5">
    <source>
        <dbReference type="Proteomes" id="UP000759131"/>
    </source>
</evidence>
<dbReference type="AlphaFoldDB" id="A0A7R9KEL6"/>
<dbReference type="OrthoDB" id="2386367at2759"/>
<feature type="region of interest" description="Disordered" evidence="2">
    <location>
        <begin position="597"/>
        <end position="620"/>
    </location>
</feature>